<dbReference type="RefSeq" id="WP_085878303.1">
    <property type="nucleotide sequence ID" value="NZ_FWFZ01000005.1"/>
</dbReference>
<sequence>MLGKTANGLYWMSRSLERAENTSRLIEAGQRLALTRSGDADDEWTPILQTASVYDGYLEKHGDITKDDAVDWMLRATDNPSSVLSSIKAARQNARMVRTAITYEMWEAINGCFMAVKDALARKVSERDLPAVLGMIRQRTALVRGATHGTMLRNDIYDFLRIGTFLERADNTARILDVKYYVLLPAASAVGSNLDNVQWESILRSVSARGGYRMVHGSQVRPREIVQFLILDNRMPRSLNFCCSKLHDNLRYLAHDYGGQTVSYEMAERLASSVKASDVDDVFENGLHEYIQTFLNTIGGLGHQIELDYRFYE</sequence>
<evidence type="ECO:0000313" key="3">
    <source>
        <dbReference type="Proteomes" id="UP000193900"/>
    </source>
</evidence>
<accession>A0A1Y5SCU6</accession>
<name>A0A1Y5SCU6_9RHOB</name>
<dbReference type="OrthoDB" id="9803532at2"/>
<keyword evidence="3" id="KW-1185">Reference proteome</keyword>
<dbReference type="AlphaFoldDB" id="A0A1Y5SCU6"/>
<evidence type="ECO:0000313" key="2">
    <source>
        <dbReference type="EMBL" id="SLN37678.1"/>
    </source>
</evidence>
<evidence type="ECO:0000259" key="1">
    <source>
        <dbReference type="Pfam" id="PF04168"/>
    </source>
</evidence>
<dbReference type="EMBL" id="FWFZ01000005">
    <property type="protein sequence ID" value="SLN37678.1"/>
    <property type="molecule type" value="Genomic_DNA"/>
</dbReference>
<organism evidence="2 3">
    <name type="scientific">Roseisalinus antarcticus</name>
    <dbReference type="NCBI Taxonomy" id="254357"/>
    <lineage>
        <taxon>Bacteria</taxon>
        <taxon>Pseudomonadati</taxon>
        <taxon>Pseudomonadota</taxon>
        <taxon>Alphaproteobacteria</taxon>
        <taxon>Rhodobacterales</taxon>
        <taxon>Roseobacteraceae</taxon>
        <taxon>Roseisalinus</taxon>
    </lineage>
</organism>
<dbReference type="InterPro" id="IPR051680">
    <property type="entry name" value="ATP-dep_Glu-Cys_Ligase-2"/>
</dbReference>
<feature type="domain" description="DUF403" evidence="1">
    <location>
        <begin position="1"/>
        <end position="309"/>
    </location>
</feature>
<protein>
    <recommendedName>
        <fullName evidence="1">DUF403 domain-containing protein</fullName>
    </recommendedName>
</protein>
<gene>
    <name evidence="2" type="ORF">ROA7023_01421</name>
</gene>
<dbReference type="PANTHER" id="PTHR34595">
    <property type="entry name" value="BLR5612 PROTEIN"/>
    <property type="match status" value="1"/>
</dbReference>
<dbReference type="Proteomes" id="UP000193900">
    <property type="component" value="Unassembled WGS sequence"/>
</dbReference>
<dbReference type="Pfam" id="PF04168">
    <property type="entry name" value="Alpha-E"/>
    <property type="match status" value="1"/>
</dbReference>
<dbReference type="InterPro" id="IPR007296">
    <property type="entry name" value="DUF403"/>
</dbReference>
<reference evidence="2 3" key="1">
    <citation type="submission" date="2017-03" db="EMBL/GenBank/DDBJ databases">
        <authorList>
            <person name="Afonso C.L."/>
            <person name="Miller P.J."/>
            <person name="Scott M.A."/>
            <person name="Spackman E."/>
            <person name="Goraichik I."/>
            <person name="Dimitrov K.M."/>
            <person name="Suarez D.L."/>
            <person name="Swayne D.E."/>
        </authorList>
    </citation>
    <scope>NUCLEOTIDE SEQUENCE [LARGE SCALE GENOMIC DNA]</scope>
    <source>
        <strain evidence="2 3">CECT 7023</strain>
    </source>
</reference>
<dbReference type="PANTHER" id="PTHR34595:SF7">
    <property type="entry name" value="SLL1039 PROTEIN"/>
    <property type="match status" value="1"/>
</dbReference>
<proteinExistence type="predicted"/>